<dbReference type="InterPro" id="IPR000210">
    <property type="entry name" value="BTB/POZ_dom"/>
</dbReference>
<name>A0A8X6PCG2_NEPPI</name>
<dbReference type="PANTHER" id="PTHR24413">
    <property type="entry name" value="SPECKLE-TYPE POZ PROTEIN"/>
    <property type="match status" value="1"/>
</dbReference>
<dbReference type="Gene3D" id="3.30.710.10">
    <property type="entry name" value="Potassium Channel Kv1.1, Chain A"/>
    <property type="match status" value="1"/>
</dbReference>
<accession>A0A8X6PCG2</accession>
<evidence type="ECO:0000313" key="3">
    <source>
        <dbReference type="Proteomes" id="UP000887013"/>
    </source>
</evidence>
<proteinExistence type="predicted"/>
<evidence type="ECO:0000259" key="1">
    <source>
        <dbReference type="PROSITE" id="PS50097"/>
    </source>
</evidence>
<evidence type="ECO:0000313" key="2">
    <source>
        <dbReference type="EMBL" id="GFT60581.1"/>
    </source>
</evidence>
<feature type="domain" description="BTB" evidence="1">
    <location>
        <begin position="162"/>
        <end position="224"/>
    </location>
</feature>
<dbReference type="SMART" id="SM00225">
    <property type="entry name" value="BTB"/>
    <property type="match status" value="1"/>
</dbReference>
<dbReference type="PROSITE" id="PS50097">
    <property type="entry name" value="BTB"/>
    <property type="match status" value="1"/>
</dbReference>
<protein>
    <submittedName>
        <fullName evidence="2">TD and POZ domain-containing protein 3</fullName>
    </submittedName>
</protein>
<sequence>MVCLRSEREKLANDPGKPAFLVICRSSQSGDVNIYGKLKIFAGSKNKTMNTFKENPKSLHEKKFIKLIYNNQCVTNIDLEFKIPIFMKDIPLSYVIRGVIIIFKDCEYPFQDAKTQTTVFEKAGASALKSLDNIDNTKKLSALKNLSEDFMQLFDEVSSPFTDVVLKCGSLSIPVHKCILSARSPVFYAMFKNTMREDREKTVDIVDIDISVLRIMLVYIYTGKTGGITVSNVHDLLSAADKYQLTGMKKMCSEYMKHNTEVQNILNILMIGYLHDQDLKEFAMNFICNKIQDFSVLENTKQWKRLCTEMPALAIEVSVSFIKAKDGKWKKIE</sequence>
<gene>
    <name evidence="2" type="primary">Tdpoz3</name>
    <name evidence="2" type="ORF">NPIL_371411</name>
</gene>
<dbReference type="InterPro" id="IPR011333">
    <property type="entry name" value="SKP1/BTB/POZ_sf"/>
</dbReference>
<dbReference type="AlphaFoldDB" id="A0A8X6PCG2"/>
<dbReference type="Proteomes" id="UP000887013">
    <property type="component" value="Unassembled WGS sequence"/>
</dbReference>
<dbReference type="EMBL" id="BMAW01114172">
    <property type="protein sequence ID" value="GFT60581.1"/>
    <property type="molecule type" value="Genomic_DNA"/>
</dbReference>
<dbReference type="SUPFAM" id="SSF54695">
    <property type="entry name" value="POZ domain"/>
    <property type="match status" value="1"/>
</dbReference>
<dbReference type="OrthoDB" id="6410189at2759"/>
<reference evidence="2" key="1">
    <citation type="submission" date="2020-08" db="EMBL/GenBank/DDBJ databases">
        <title>Multicomponent nature underlies the extraordinary mechanical properties of spider dragline silk.</title>
        <authorList>
            <person name="Kono N."/>
            <person name="Nakamura H."/>
            <person name="Mori M."/>
            <person name="Yoshida Y."/>
            <person name="Ohtoshi R."/>
            <person name="Malay A.D."/>
            <person name="Moran D.A.P."/>
            <person name="Tomita M."/>
            <person name="Numata K."/>
            <person name="Arakawa K."/>
        </authorList>
    </citation>
    <scope>NUCLEOTIDE SEQUENCE</scope>
</reference>
<organism evidence="2 3">
    <name type="scientific">Nephila pilipes</name>
    <name type="common">Giant wood spider</name>
    <name type="synonym">Nephila maculata</name>
    <dbReference type="NCBI Taxonomy" id="299642"/>
    <lineage>
        <taxon>Eukaryota</taxon>
        <taxon>Metazoa</taxon>
        <taxon>Ecdysozoa</taxon>
        <taxon>Arthropoda</taxon>
        <taxon>Chelicerata</taxon>
        <taxon>Arachnida</taxon>
        <taxon>Araneae</taxon>
        <taxon>Araneomorphae</taxon>
        <taxon>Entelegynae</taxon>
        <taxon>Araneoidea</taxon>
        <taxon>Nephilidae</taxon>
        <taxon>Nephila</taxon>
    </lineage>
</organism>
<dbReference type="Pfam" id="PF00651">
    <property type="entry name" value="BTB"/>
    <property type="match status" value="1"/>
</dbReference>
<keyword evidence="3" id="KW-1185">Reference proteome</keyword>
<comment type="caution">
    <text evidence="2">The sequence shown here is derived from an EMBL/GenBank/DDBJ whole genome shotgun (WGS) entry which is preliminary data.</text>
</comment>